<dbReference type="RefSeq" id="WP_012447331.1">
    <property type="nucleotide sequence ID" value="NC_010718.1"/>
</dbReference>
<dbReference type="SUPFAM" id="SSF51445">
    <property type="entry name" value="(Trans)glycosidases"/>
    <property type="match status" value="1"/>
</dbReference>
<dbReference type="InterPro" id="IPR040806">
    <property type="entry name" value="SpuA_C"/>
</dbReference>
<dbReference type="InterPro" id="IPR004193">
    <property type="entry name" value="Glyco_hydro_13_N"/>
</dbReference>
<evidence type="ECO:0000313" key="4">
    <source>
        <dbReference type="EMBL" id="ACB84453.1"/>
    </source>
</evidence>
<dbReference type="eggNOG" id="COG1523">
    <property type="taxonomic scope" value="Bacteria"/>
</dbReference>
<dbReference type="NCBIfam" id="TIGR02102">
    <property type="entry name" value="pullulan_Gpos"/>
    <property type="match status" value="1"/>
</dbReference>
<dbReference type="FunCoup" id="B2A887">
    <property type="interactions" value="139"/>
</dbReference>
<evidence type="ECO:0000259" key="3">
    <source>
        <dbReference type="SMART" id="SM00642"/>
    </source>
</evidence>
<dbReference type="InterPro" id="IPR017853">
    <property type="entry name" value="GH"/>
</dbReference>
<dbReference type="InterPro" id="IPR014755">
    <property type="entry name" value="Cu-Rt/internalin_Ig-like"/>
</dbReference>
<accession>B2A887</accession>
<dbReference type="Pfam" id="PF02922">
    <property type="entry name" value="CBM_48"/>
    <property type="match status" value="1"/>
</dbReference>
<dbReference type="Pfam" id="PF00128">
    <property type="entry name" value="Alpha-amylase"/>
    <property type="match status" value="1"/>
</dbReference>
<dbReference type="GO" id="GO:0004553">
    <property type="term" value="F:hydrolase activity, hydrolyzing O-glycosyl compounds"/>
    <property type="evidence" value="ECO:0007669"/>
    <property type="project" value="InterPro"/>
</dbReference>
<dbReference type="SMART" id="SM00642">
    <property type="entry name" value="Aamy"/>
    <property type="match status" value="1"/>
</dbReference>
<dbReference type="OrthoDB" id="9761875at2"/>
<reference evidence="4 5" key="2">
    <citation type="journal article" date="2011" name="J. Bacteriol.">
        <title>Complete genome sequence of the anaerobic, halophilic alkalithermophile Natranaerobius thermophilus JW/NM-WN-LF.</title>
        <authorList>
            <person name="Zhao B."/>
            <person name="Mesbah N.M."/>
            <person name="Dalin E."/>
            <person name="Goodwin L."/>
            <person name="Nolan M."/>
            <person name="Pitluck S."/>
            <person name="Chertkov O."/>
            <person name="Brettin T.S."/>
            <person name="Han J."/>
            <person name="Larimer F.W."/>
            <person name="Land M.L."/>
            <person name="Hauser L."/>
            <person name="Kyrpides N."/>
            <person name="Wiegel J."/>
        </authorList>
    </citation>
    <scope>NUCLEOTIDE SEQUENCE [LARGE SCALE GENOMIC DNA]</scope>
    <source>
        <strain evidence="5">ATCC BAA-1301 / DSM 18059 / JW/NM-WN-LF</strain>
    </source>
</reference>
<comment type="similarity">
    <text evidence="1">Belongs to the glycosyl hydrolase 13 family.</text>
</comment>
<dbReference type="KEGG" id="nth:Nther_0868"/>
<evidence type="ECO:0000256" key="2">
    <source>
        <dbReference type="ARBA" id="ARBA00022729"/>
    </source>
</evidence>
<dbReference type="Gene3D" id="3.20.20.80">
    <property type="entry name" value="Glycosidases"/>
    <property type="match status" value="1"/>
</dbReference>
<dbReference type="CAZy" id="CBM48">
    <property type="family name" value="Carbohydrate-Binding Module Family 48"/>
</dbReference>
<dbReference type="Gene3D" id="2.60.40.1180">
    <property type="entry name" value="Golgi alpha-mannosidase II"/>
    <property type="match status" value="1"/>
</dbReference>
<dbReference type="InterPro" id="IPR013780">
    <property type="entry name" value="Glyco_hydro_b"/>
</dbReference>
<dbReference type="GO" id="GO:0005975">
    <property type="term" value="P:carbohydrate metabolic process"/>
    <property type="evidence" value="ECO:0007669"/>
    <property type="project" value="InterPro"/>
</dbReference>
<protein>
    <submittedName>
        <fullName evidence="4">Pullulanase, extracellular</fullName>
    </submittedName>
</protein>
<dbReference type="CDD" id="cd11341">
    <property type="entry name" value="AmyAc_Pullulanase_LD-like"/>
    <property type="match status" value="1"/>
</dbReference>
<dbReference type="InterPro" id="IPR013783">
    <property type="entry name" value="Ig-like_fold"/>
</dbReference>
<feature type="domain" description="Glycosyl hydrolase family 13 catalytic" evidence="3">
    <location>
        <begin position="235"/>
        <end position="668"/>
    </location>
</feature>
<dbReference type="Gene3D" id="2.60.40.1220">
    <property type="match status" value="1"/>
</dbReference>
<dbReference type="PANTHER" id="PTHR43002">
    <property type="entry name" value="GLYCOGEN DEBRANCHING ENZYME"/>
    <property type="match status" value="1"/>
</dbReference>
<dbReference type="CAZy" id="GH13">
    <property type="family name" value="Glycoside Hydrolase Family 13"/>
</dbReference>
<dbReference type="SUPFAM" id="SSF81296">
    <property type="entry name" value="E set domains"/>
    <property type="match status" value="1"/>
</dbReference>
<keyword evidence="5" id="KW-1185">Reference proteome</keyword>
<evidence type="ECO:0000256" key="1">
    <source>
        <dbReference type="ARBA" id="ARBA00008061"/>
    </source>
</evidence>
<dbReference type="Pfam" id="PF18033">
    <property type="entry name" value="SpuA_C"/>
    <property type="match status" value="1"/>
</dbReference>
<gene>
    <name evidence="4" type="ordered locus">Nther_0868</name>
</gene>
<dbReference type="Gene3D" id="2.60.40.10">
    <property type="entry name" value="Immunoglobulins"/>
    <property type="match status" value="1"/>
</dbReference>
<dbReference type="AlphaFoldDB" id="B2A887"/>
<dbReference type="Proteomes" id="UP000001683">
    <property type="component" value="Chromosome"/>
</dbReference>
<sequence>MNEIRYGLLKERTRIELGFATIHGLTVEELEEHLSITDRNQERIYFDKVLIEDAEESVSVYGEFDVHKAPYQVTFHEMSATVIVSWQLKDELYAYNGSLGPELHQDGSATLKLWSPSADNVSVILYDRYDQYKIVANSIDMTRGQRGVWEVTLDQRNTGIHDLTGYYYHYKIKRCDEVVTALDPYAPSMAAWDSNQENKLRIGKAAIVDPSSIGPELDFARIEGFKKREDAIIYEIHVRDFTSDPSLDSELESQFGTFSAFIEKLDYIKNLGVTHIQLLPVMNYYIVDELNNDQRFMEYSSAHNNYNWGYDPHNYFSLTGMYSENPEDPKQRIREFKNLVNEIHRRGMGVILDAVYNHTARVHIFEDLEPNYYHFMEADGTPRTSFGGGRLGTTHKMARRIVVDSILYWVKEFKVDGFRFDMMGDHDAETIQMAYDKAKEINPEIVMIGEGWLTFAGDQLDPEVPAADQHWMQFTNSVGCFSDEFRNELKSGFGMEGEPRFITGGGRHIGKIFDNLRANPHNFKATNPGDVVPYIAAHDNLTLHDVIAFSIQKDPEYHQEEIQKRIRLGNLMTLTAQGTSFLHAGQEFGRTKQFRHRDYQGWVDDLPANSTFMTNKDGEPFNFPYFIHNSYDSSDAVNKFDWQKATNIEEYPMNVMTREFTRGLIKLRRSTDAFRHGTISEIDEHVKMIHAPEIHDHDLLIGYRTESSDETEEYLVFVNADERERELTVTDYDLARGEVIVDSNEAGTEEVKEPSGFELTSDGIRIDPLSAVIIRL</sequence>
<keyword evidence="2" id="KW-0732">Signal</keyword>
<dbReference type="EMBL" id="CP001034">
    <property type="protein sequence ID" value="ACB84453.1"/>
    <property type="molecule type" value="Genomic_DNA"/>
</dbReference>
<reference evidence="4 5" key="1">
    <citation type="submission" date="2008-04" db="EMBL/GenBank/DDBJ databases">
        <title>Complete sequence of chromosome of Natranaerobius thermophilus JW/NM-WN-LF.</title>
        <authorList>
            <consortium name="US DOE Joint Genome Institute"/>
            <person name="Copeland A."/>
            <person name="Lucas S."/>
            <person name="Lapidus A."/>
            <person name="Glavina del Rio T."/>
            <person name="Dalin E."/>
            <person name="Tice H."/>
            <person name="Bruce D."/>
            <person name="Goodwin L."/>
            <person name="Pitluck S."/>
            <person name="Chertkov O."/>
            <person name="Brettin T."/>
            <person name="Detter J.C."/>
            <person name="Han C."/>
            <person name="Kuske C.R."/>
            <person name="Schmutz J."/>
            <person name="Larimer F."/>
            <person name="Land M."/>
            <person name="Hauser L."/>
            <person name="Kyrpides N."/>
            <person name="Lykidis A."/>
            <person name="Mesbah N.M."/>
            <person name="Wiegel J."/>
        </authorList>
    </citation>
    <scope>NUCLEOTIDE SEQUENCE [LARGE SCALE GENOMIC DNA]</scope>
    <source>
        <strain evidence="5">ATCC BAA-1301 / DSM 18059 / JW/NM-WN-LF</strain>
    </source>
</reference>
<name>B2A887_NATTJ</name>
<organism evidence="4 5">
    <name type="scientific">Natranaerobius thermophilus (strain ATCC BAA-1301 / DSM 18059 / JW/NM-WN-LF)</name>
    <dbReference type="NCBI Taxonomy" id="457570"/>
    <lineage>
        <taxon>Bacteria</taxon>
        <taxon>Bacillati</taxon>
        <taxon>Bacillota</taxon>
        <taxon>Clostridia</taxon>
        <taxon>Natranaerobiales</taxon>
        <taxon>Natranaerobiaceae</taxon>
        <taxon>Natranaerobius</taxon>
    </lineage>
</organism>
<proteinExistence type="inferred from homology"/>
<dbReference type="InterPro" id="IPR014756">
    <property type="entry name" value="Ig_E-set"/>
</dbReference>
<evidence type="ECO:0000313" key="5">
    <source>
        <dbReference type="Proteomes" id="UP000001683"/>
    </source>
</evidence>
<dbReference type="InterPro" id="IPR011838">
    <property type="entry name" value="Pullulan_Gpos"/>
</dbReference>
<dbReference type="InParanoid" id="B2A887"/>
<dbReference type="CDD" id="cd02860">
    <property type="entry name" value="E_set_Pullulanase"/>
    <property type="match status" value="1"/>
</dbReference>
<dbReference type="HOGENOM" id="CLU_004744_4_1_9"/>
<dbReference type="InterPro" id="IPR006047">
    <property type="entry name" value="GH13_cat_dom"/>
</dbReference>
<dbReference type="STRING" id="457570.Nther_0868"/>